<accession>A0AAV1W513</accession>
<dbReference type="Pfam" id="PF03081">
    <property type="entry name" value="Exo70_C"/>
    <property type="match status" value="1"/>
</dbReference>
<dbReference type="GO" id="GO:0015031">
    <property type="term" value="P:protein transport"/>
    <property type="evidence" value="ECO:0007669"/>
    <property type="project" value="UniProtKB-KW"/>
</dbReference>
<keyword evidence="3" id="KW-0268">Exocytosis</keyword>
<dbReference type="Gene3D" id="1.20.1280.170">
    <property type="entry name" value="Exocyst complex component Exo70"/>
    <property type="match status" value="1"/>
</dbReference>
<evidence type="ECO:0000259" key="4">
    <source>
        <dbReference type="Pfam" id="PF03081"/>
    </source>
</evidence>
<evidence type="ECO:0000256" key="2">
    <source>
        <dbReference type="ARBA" id="ARBA00022448"/>
    </source>
</evidence>
<keyword evidence="3" id="KW-0653">Protein transport</keyword>
<organism evidence="5 6">
    <name type="scientific">Lupinus luteus</name>
    <name type="common">European yellow lupine</name>
    <dbReference type="NCBI Taxonomy" id="3873"/>
    <lineage>
        <taxon>Eukaryota</taxon>
        <taxon>Viridiplantae</taxon>
        <taxon>Streptophyta</taxon>
        <taxon>Embryophyta</taxon>
        <taxon>Tracheophyta</taxon>
        <taxon>Spermatophyta</taxon>
        <taxon>Magnoliopsida</taxon>
        <taxon>eudicotyledons</taxon>
        <taxon>Gunneridae</taxon>
        <taxon>Pentapetalae</taxon>
        <taxon>rosids</taxon>
        <taxon>fabids</taxon>
        <taxon>Fabales</taxon>
        <taxon>Fabaceae</taxon>
        <taxon>Papilionoideae</taxon>
        <taxon>50 kb inversion clade</taxon>
        <taxon>genistoids sensu lato</taxon>
        <taxon>core genistoids</taxon>
        <taxon>Genisteae</taxon>
        <taxon>Lupinus</taxon>
    </lineage>
</organism>
<dbReference type="PANTHER" id="PTHR12542">
    <property type="entry name" value="EXOCYST COMPLEX PROTEIN EXO70"/>
    <property type="match status" value="1"/>
</dbReference>
<comment type="caution">
    <text evidence="5">The sequence shown here is derived from an EMBL/GenBank/DDBJ whole genome shotgun (WGS) entry which is preliminary data.</text>
</comment>
<dbReference type="GO" id="GO:0005546">
    <property type="term" value="F:phosphatidylinositol-4,5-bisphosphate binding"/>
    <property type="evidence" value="ECO:0007669"/>
    <property type="project" value="InterPro"/>
</dbReference>
<proteinExistence type="inferred from homology"/>
<dbReference type="AlphaFoldDB" id="A0AAV1W513"/>
<evidence type="ECO:0000256" key="1">
    <source>
        <dbReference type="ARBA" id="ARBA00006756"/>
    </source>
</evidence>
<sequence length="553" mass="63237">MAGGTRFEAKQYINAVKRLRTAMKHLVAQDPTSKTLVRSQSLMQLAMKTLVRELCQILSSNREHLDPEVVSNRSSIERRSSFSDFDDEMYVEDEFGVAENSISETERMSMIAMADLKAIADCMIPSGYGKECVKVYITMRKSIVEEALYRLGVEWLNFSQVNKMDWEVIELKVKTWLNAVKVAINTLFHGERILCDYVFGATSENIIVESCFAEITREGATLLFGFPEMVAKCKKTPEKIFKILDLYEAISDNWSQIQSIFSFESTSSARSLAVNSMVKLGDAIRAMLSEFESAIQKESSKVMVPAGGIHPLTRYVLNYITFLSDYSVVLGNIIIDYPQSPLPENYYRSPMRNENPLVSDISEQIAWLILVVLCKIDAKAELYNDVALSYLFLVNNMQYIVEKVRNSNLGFLLGEDWLTKHKLKVKEYVSKYERMGWSKVLSSLPENPTVEMPMKQVRACYMSFNASFQETCRKQSRWIVSDPKLREEIKISIGTNLTRKYKEFYERHRSKLALVNGFKPEYIGNCLSDILHGTGDLSHSYSTKSLFHRSNRG</sequence>
<protein>
    <recommendedName>
        <fullName evidence="3">Exocyst subunit Exo70 family protein</fullName>
    </recommendedName>
</protein>
<gene>
    <name evidence="5" type="ORF">LLUT_LOCUS5178</name>
</gene>
<keyword evidence="6" id="KW-1185">Reference proteome</keyword>
<dbReference type="Proteomes" id="UP001497480">
    <property type="component" value="Unassembled WGS sequence"/>
</dbReference>
<evidence type="ECO:0000313" key="6">
    <source>
        <dbReference type="Proteomes" id="UP001497480"/>
    </source>
</evidence>
<dbReference type="InterPro" id="IPR046364">
    <property type="entry name" value="Exo70_C"/>
</dbReference>
<reference evidence="5 6" key="1">
    <citation type="submission" date="2024-03" db="EMBL/GenBank/DDBJ databases">
        <authorList>
            <person name="Martinez-Hernandez J."/>
        </authorList>
    </citation>
    <scope>NUCLEOTIDE SEQUENCE [LARGE SCALE GENOMIC DNA]</scope>
</reference>
<dbReference type="InterPro" id="IPR016159">
    <property type="entry name" value="Cullin_repeat-like_dom_sf"/>
</dbReference>
<keyword evidence="2 3" id="KW-0813">Transport</keyword>
<comment type="function">
    <text evidence="3">Component of the exocyst complex.</text>
</comment>
<evidence type="ECO:0000313" key="5">
    <source>
        <dbReference type="EMBL" id="CAL0304118.1"/>
    </source>
</evidence>
<dbReference type="GO" id="GO:0000145">
    <property type="term" value="C:exocyst"/>
    <property type="evidence" value="ECO:0007669"/>
    <property type="project" value="InterPro"/>
</dbReference>
<comment type="similarity">
    <text evidence="1 3">Belongs to the EXO70 family.</text>
</comment>
<name>A0AAV1W513_LUPLU</name>
<dbReference type="InterPro" id="IPR004140">
    <property type="entry name" value="Exo70"/>
</dbReference>
<dbReference type="Pfam" id="PF20669">
    <property type="entry name" value="Exo70_N"/>
    <property type="match status" value="1"/>
</dbReference>
<dbReference type="PANTHER" id="PTHR12542:SF17">
    <property type="entry name" value="EXOCYST SUBUNIT EXO70 FAMILY PROTEIN"/>
    <property type="match status" value="1"/>
</dbReference>
<evidence type="ECO:0000256" key="3">
    <source>
        <dbReference type="RuleBase" id="RU365026"/>
    </source>
</evidence>
<feature type="domain" description="Exocyst complex subunit Exo70 C-terminal" evidence="4">
    <location>
        <begin position="174"/>
        <end position="529"/>
    </location>
</feature>
<dbReference type="EMBL" id="CAXHTB010000003">
    <property type="protein sequence ID" value="CAL0304118.1"/>
    <property type="molecule type" value="Genomic_DNA"/>
</dbReference>
<dbReference type="GO" id="GO:0006887">
    <property type="term" value="P:exocytosis"/>
    <property type="evidence" value="ECO:0007669"/>
    <property type="project" value="UniProtKB-KW"/>
</dbReference>
<dbReference type="SUPFAM" id="SSF74788">
    <property type="entry name" value="Cullin repeat-like"/>
    <property type="match status" value="1"/>
</dbReference>